<dbReference type="EMBL" id="BPLQ01012208">
    <property type="protein sequence ID" value="GIY63712.1"/>
    <property type="molecule type" value="Genomic_DNA"/>
</dbReference>
<evidence type="ECO:0000256" key="1">
    <source>
        <dbReference type="SAM" id="MobiDB-lite"/>
    </source>
</evidence>
<feature type="region of interest" description="Disordered" evidence="1">
    <location>
        <begin position="60"/>
        <end position="88"/>
    </location>
</feature>
<gene>
    <name evidence="2" type="ORF">CDAR_222071</name>
</gene>
<evidence type="ECO:0000313" key="3">
    <source>
        <dbReference type="Proteomes" id="UP001054837"/>
    </source>
</evidence>
<protein>
    <submittedName>
        <fullName evidence="2">Uncharacterized protein</fullName>
    </submittedName>
</protein>
<evidence type="ECO:0000313" key="2">
    <source>
        <dbReference type="EMBL" id="GIY63712.1"/>
    </source>
</evidence>
<reference evidence="2 3" key="1">
    <citation type="submission" date="2021-06" db="EMBL/GenBank/DDBJ databases">
        <title>Caerostris darwini draft genome.</title>
        <authorList>
            <person name="Kono N."/>
            <person name="Arakawa K."/>
        </authorList>
    </citation>
    <scope>NUCLEOTIDE SEQUENCE [LARGE SCALE GENOMIC DNA]</scope>
</reference>
<accession>A0AAV4V0F4</accession>
<dbReference type="AlphaFoldDB" id="A0AAV4V0F4"/>
<dbReference type="Proteomes" id="UP001054837">
    <property type="component" value="Unassembled WGS sequence"/>
</dbReference>
<keyword evidence="3" id="KW-1185">Reference proteome</keyword>
<organism evidence="2 3">
    <name type="scientific">Caerostris darwini</name>
    <dbReference type="NCBI Taxonomy" id="1538125"/>
    <lineage>
        <taxon>Eukaryota</taxon>
        <taxon>Metazoa</taxon>
        <taxon>Ecdysozoa</taxon>
        <taxon>Arthropoda</taxon>
        <taxon>Chelicerata</taxon>
        <taxon>Arachnida</taxon>
        <taxon>Araneae</taxon>
        <taxon>Araneomorphae</taxon>
        <taxon>Entelegynae</taxon>
        <taxon>Araneoidea</taxon>
        <taxon>Araneidae</taxon>
        <taxon>Caerostris</taxon>
    </lineage>
</organism>
<sequence length="88" mass="9245">MAARSPPLTYRRERSAETYVPVAASLRTVSGNRVYGRFRSRAGEASATGRQRPRLLIAPKVTGGDSGEVAAGRATRKCGPQSGAPASD</sequence>
<comment type="caution">
    <text evidence="2">The sequence shown here is derived from an EMBL/GenBank/DDBJ whole genome shotgun (WGS) entry which is preliminary data.</text>
</comment>
<name>A0AAV4V0F4_9ARAC</name>
<proteinExistence type="predicted"/>